<dbReference type="EMBL" id="JADGKB010000010">
    <property type="protein sequence ID" value="KAJ3260657.1"/>
    <property type="molecule type" value="Genomic_DNA"/>
</dbReference>
<dbReference type="EMBL" id="JADGKB010000010">
    <property type="protein sequence ID" value="KAJ3260679.1"/>
    <property type="molecule type" value="Genomic_DNA"/>
</dbReference>
<accession>A0AAD5UKM6</accession>
<keyword evidence="4" id="KW-1185">Reference proteome</keyword>
<sequence length="1032" mass="112535">MPVIVTADILGLAESHGLSVWDTKWITPSVSAGRLEWYCPDQYCNGPGWQQFTSVSTFPHSWFVINGIRWNPLGSQIGVNSTITITSVNQTVTQTPITVNIITSVSTTNPNTDSVPLPYQNSLFGNCQVMTLTQIGARITGSLPFGPFNPISPIRPICASITSSSTPTKVGDFVVSSTTQLTVTISGSVILGSDLVLPKGFTVLTFTGLSSKIGQIYQAFYLKIDPSYTYQPVTVVLPQIKYPLKVPLQNTGQIAILRYDADTGLMSHIAAQSYINDNSKQPLLSISASFPDSNYYIVGYMDYSSGILPIQPGQWISYLTSYGTLKLKINTYNMVMLFSCDSWIAMGAIRWNPKTTPVGNSETIRTIYGQLYGFTGNQTLEVQVLASSGSSSNTAVNPYASAASCGSYGYALGANGASTLQNPYGFGSFSAYSPIRPLCGSGSASANTPFNIGDFTITPSDSSTVLLNGWISVQSSIKLPTGFSVLNFTGTVSNIGTIDSAVYVNLGNQITLVTPEVRFYYASQIASKANVGALVYDTGSGSSWFLGAADWNFNPNIPNRIKITASSSGLLIFGVLDNTVNTILPGQFSALLYYIGLWSSKTYSFGSLTVSFQSTLDISFMVSPISVLSTGSSPIVSYNIGFAQSLGNSVVTLSYPGNITTYYWAQFISSNSATGGNWVAITTTSANSTINAAISSSGIYGVFPVAQTVSSSNKAVSVLFYVPMMLMGYSDLDNDPVREAEEYDGATGFPQGPLTGNLAEPDPFYLGSYDYYNNKEDMQHNLALSLETSFDGGQVGLGLSYPKLRSEMHYGLGMFQPMMIPTPTDAYASAPAAFGVYQHSSHSTPHVEEYNPAVPLDVTSDNYDYYYQYQLDNHNNEWLDQRNPYELDQFSEFVQDEVGPFDYSRIDHSIHVNPAILEGNLGVESEQTIAIESPLEKKRKGGRSAGQPTNIVPNTKMDRKTLKRLRNRVSASRCRIKKKEWIHEMEDQSLQLQDENMFLMERISFLEESIANSRKFLEYYQLQKADSSLNLQ</sequence>
<feature type="domain" description="BZIP" evidence="1">
    <location>
        <begin position="957"/>
        <end position="1020"/>
    </location>
</feature>
<comment type="caution">
    <text evidence="3">The sequence shown here is derived from an EMBL/GenBank/DDBJ whole genome shotgun (WGS) entry which is preliminary data.</text>
</comment>
<dbReference type="PROSITE" id="PS50217">
    <property type="entry name" value="BZIP"/>
    <property type="match status" value="1"/>
</dbReference>
<reference evidence="3" key="1">
    <citation type="submission" date="2020-05" db="EMBL/GenBank/DDBJ databases">
        <title>Phylogenomic resolution of chytrid fungi.</title>
        <authorList>
            <person name="Stajich J.E."/>
            <person name="Amses K."/>
            <person name="Simmons R."/>
            <person name="Seto K."/>
            <person name="Myers J."/>
            <person name="Bonds A."/>
            <person name="Quandt C.A."/>
            <person name="Barry K."/>
            <person name="Liu P."/>
            <person name="Grigoriev I."/>
            <person name="Longcore J.E."/>
            <person name="James T.Y."/>
        </authorList>
    </citation>
    <scope>NUCLEOTIDE SEQUENCE</scope>
    <source>
        <strain evidence="3">PLAUS21</strain>
    </source>
</reference>
<dbReference type="Proteomes" id="UP001210925">
    <property type="component" value="Unassembled WGS sequence"/>
</dbReference>
<protein>
    <recommendedName>
        <fullName evidence="1">BZIP domain-containing protein</fullName>
    </recommendedName>
</protein>
<dbReference type="InterPro" id="IPR046347">
    <property type="entry name" value="bZIP_sf"/>
</dbReference>
<organism evidence="3 4">
    <name type="scientific">Boothiomyces macroporosus</name>
    <dbReference type="NCBI Taxonomy" id="261099"/>
    <lineage>
        <taxon>Eukaryota</taxon>
        <taxon>Fungi</taxon>
        <taxon>Fungi incertae sedis</taxon>
        <taxon>Chytridiomycota</taxon>
        <taxon>Chytridiomycota incertae sedis</taxon>
        <taxon>Chytridiomycetes</taxon>
        <taxon>Rhizophydiales</taxon>
        <taxon>Terramycetaceae</taxon>
        <taxon>Boothiomyces</taxon>
    </lineage>
</organism>
<dbReference type="Gene3D" id="1.20.5.170">
    <property type="match status" value="1"/>
</dbReference>
<dbReference type="SUPFAM" id="SSF57959">
    <property type="entry name" value="Leucine zipper domain"/>
    <property type="match status" value="1"/>
</dbReference>
<dbReference type="CDD" id="cd14687">
    <property type="entry name" value="bZIP_ATF2"/>
    <property type="match status" value="1"/>
</dbReference>
<evidence type="ECO:0000313" key="2">
    <source>
        <dbReference type="EMBL" id="KAJ3260657.1"/>
    </source>
</evidence>
<dbReference type="SMART" id="SM00338">
    <property type="entry name" value="BRLZ"/>
    <property type="match status" value="1"/>
</dbReference>
<evidence type="ECO:0000313" key="4">
    <source>
        <dbReference type="Proteomes" id="UP001210925"/>
    </source>
</evidence>
<dbReference type="Pfam" id="PF00170">
    <property type="entry name" value="bZIP_1"/>
    <property type="match status" value="1"/>
</dbReference>
<dbReference type="PROSITE" id="PS00036">
    <property type="entry name" value="BZIP_BASIC"/>
    <property type="match status" value="1"/>
</dbReference>
<evidence type="ECO:0000259" key="1">
    <source>
        <dbReference type="PROSITE" id="PS50217"/>
    </source>
</evidence>
<proteinExistence type="predicted"/>
<name>A0AAD5UKM6_9FUNG</name>
<evidence type="ECO:0000313" key="3">
    <source>
        <dbReference type="EMBL" id="KAJ3260679.1"/>
    </source>
</evidence>
<dbReference type="GO" id="GO:0003700">
    <property type="term" value="F:DNA-binding transcription factor activity"/>
    <property type="evidence" value="ECO:0007669"/>
    <property type="project" value="InterPro"/>
</dbReference>
<dbReference type="AlphaFoldDB" id="A0AAD5UKM6"/>
<gene>
    <name evidence="2" type="ORF">HK103_000267</name>
    <name evidence="3" type="ORF">HK103_000289</name>
</gene>
<dbReference type="InterPro" id="IPR004827">
    <property type="entry name" value="bZIP"/>
</dbReference>